<keyword evidence="3" id="KW-1185">Reference proteome</keyword>
<evidence type="ECO:0000313" key="3">
    <source>
        <dbReference type="Proteomes" id="UP001054837"/>
    </source>
</evidence>
<dbReference type="AlphaFoldDB" id="A0AAV4PU01"/>
<organism evidence="2 3">
    <name type="scientific">Caerostris darwini</name>
    <dbReference type="NCBI Taxonomy" id="1538125"/>
    <lineage>
        <taxon>Eukaryota</taxon>
        <taxon>Metazoa</taxon>
        <taxon>Ecdysozoa</taxon>
        <taxon>Arthropoda</taxon>
        <taxon>Chelicerata</taxon>
        <taxon>Arachnida</taxon>
        <taxon>Araneae</taxon>
        <taxon>Araneomorphae</taxon>
        <taxon>Entelegynae</taxon>
        <taxon>Araneoidea</taxon>
        <taxon>Araneidae</taxon>
        <taxon>Caerostris</taxon>
    </lineage>
</organism>
<comment type="caution">
    <text evidence="2">The sequence shown here is derived from an EMBL/GenBank/DDBJ whole genome shotgun (WGS) entry which is preliminary data.</text>
</comment>
<feature type="compositionally biased region" description="Basic and acidic residues" evidence="1">
    <location>
        <begin position="33"/>
        <end position="45"/>
    </location>
</feature>
<feature type="region of interest" description="Disordered" evidence="1">
    <location>
        <begin position="15"/>
        <end position="52"/>
    </location>
</feature>
<protein>
    <submittedName>
        <fullName evidence="2">Uncharacterized protein</fullName>
    </submittedName>
</protein>
<sequence>MAVLNSSFPVPRLALKKDHFNKRTPSHTYQPSQRDKGSRSSERHAQSSAFGHPIRYLTTLQRGGKQLPHTGHRPFVRVIDWFSWGYQSFQWASAP</sequence>
<accession>A0AAV4PU01</accession>
<evidence type="ECO:0000256" key="1">
    <source>
        <dbReference type="SAM" id="MobiDB-lite"/>
    </source>
</evidence>
<dbReference type="EMBL" id="BPLQ01003322">
    <property type="protein sequence ID" value="GIX99648.1"/>
    <property type="molecule type" value="Genomic_DNA"/>
</dbReference>
<dbReference type="Proteomes" id="UP001054837">
    <property type="component" value="Unassembled WGS sequence"/>
</dbReference>
<gene>
    <name evidence="2" type="ORF">CDAR_487651</name>
</gene>
<evidence type="ECO:0000313" key="2">
    <source>
        <dbReference type="EMBL" id="GIX99648.1"/>
    </source>
</evidence>
<proteinExistence type="predicted"/>
<reference evidence="2 3" key="1">
    <citation type="submission" date="2021-06" db="EMBL/GenBank/DDBJ databases">
        <title>Caerostris darwini draft genome.</title>
        <authorList>
            <person name="Kono N."/>
            <person name="Arakawa K."/>
        </authorList>
    </citation>
    <scope>NUCLEOTIDE SEQUENCE [LARGE SCALE GENOMIC DNA]</scope>
</reference>
<name>A0AAV4PU01_9ARAC</name>